<evidence type="ECO:0000256" key="1">
    <source>
        <dbReference type="ARBA" id="ARBA00003422"/>
    </source>
</evidence>
<keyword evidence="8 17" id="KW-0479">Metal-binding</keyword>
<dbReference type="PRINTS" id="PR00415">
    <property type="entry name" value="ACONITASE"/>
</dbReference>
<dbReference type="InterPro" id="IPR015931">
    <property type="entry name" value="Acnase/IPM_dHydase_lsu_aba_1/3"/>
</dbReference>
<comment type="similarity">
    <text evidence="4 17">Belongs to the aconitase/IPM isomerase family.</text>
</comment>
<keyword evidence="12 17" id="KW-0496">Mitochondrion</keyword>
<dbReference type="PROSITE" id="PS00450">
    <property type="entry name" value="ACONITASE_1"/>
    <property type="match status" value="1"/>
</dbReference>
<evidence type="ECO:0000256" key="10">
    <source>
        <dbReference type="ARBA" id="ARBA00023004"/>
    </source>
</evidence>
<evidence type="ECO:0000256" key="5">
    <source>
        <dbReference type="ARBA" id="ARBA00012022"/>
    </source>
</evidence>
<comment type="pathway">
    <text evidence="3 17">Amino-acid biosynthesis; L-lysine biosynthesis via AAA pathway; L-alpha-aminoadipate from 2-oxoglutarate: step 3/5.</text>
</comment>
<dbReference type="Pfam" id="PF00330">
    <property type="entry name" value="Aconitase"/>
    <property type="match status" value="1"/>
</dbReference>
<dbReference type="Gene3D" id="3.20.19.10">
    <property type="entry name" value="Aconitase, domain 4"/>
    <property type="match status" value="1"/>
</dbReference>
<dbReference type="Pfam" id="PF00694">
    <property type="entry name" value="Aconitase_C"/>
    <property type="match status" value="1"/>
</dbReference>
<evidence type="ECO:0000256" key="11">
    <source>
        <dbReference type="ARBA" id="ARBA00023014"/>
    </source>
</evidence>
<evidence type="ECO:0000256" key="4">
    <source>
        <dbReference type="ARBA" id="ARBA00007185"/>
    </source>
</evidence>
<evidence type="ECO:0000256" key="14">
    <source>
        <dbReference type="ARBA" id="ARBA00023239"/>
    </source>
</evidence>
<evidence type="ECO:0000259" key="18">
    <source>
        <dbReference type="Pfam" id="PF00330"/>
    </source>
</evidence>
<evidence type="ECO:0000313" key="21">
    <source>
        <dbReference type="Proteomes" id="UP000306954"/>
    </source>
</evidence>
<reference evidence="20 21" key="1">
    <citation type="submission" date="2019-03" db="EMBL/GenBank/DDBJ databases">
        <title>Sequencing 23 genomes of Wallemia ichthyophaga.</title>
        <authorList>
            <person name="Gostincar C."/>
        </authorList>
    </citation>
    <scope>NUCLEOTIDE SEQUENCE [LARGE SCALE GENOMIC DNA]</scope>
    <source>
        <strain evidence="20 21">EXF-8621</strain>
    </source>
</reference>
<evidence type="ECO:0000256" key="13">
    <source>
        <dbReference type="ARBA" id="ARBA00023154"/>
    </source>
</evidence>
<dbReference type="PANTHER" id="PTHR43822">
    <property type="entry name" value="HOMOACONITASE, MITOCHONDRIAL-RELATED"/>
    <property type="match status" value="1"/>
</dbReference>
<dbReference type="SUPFAM" id="SSF52016">
    <property type="entry name" value="LeuD/IlvD-like"/>
    <property type="match status" value="1"/>
</dbReference>
<dbReference type="NCBIfam" id="TIGR00139">
    <property type="entry name" value="h_aconitase"/>
    <property type="match status" value="1"/>
</dbReference>
<keyword evidence="7 17" id="KW-0028">Amino-acid biosynthesis</keyword>
<evidence type="ECO:0000259" key="19">
    <source>
        <dbReference type="Pfam" id="PF00694"/>
    </source>
</evidence>
<keyword evidence="13 17" id="KW-0457">Lysine biosynthesis</keyword>
<feature type="domain" description="Aconitase/3-isopropylmalate dehydratase large subunit alpha/beta/alpha" evidence="18">
    <location>
        <begin position="35"/>
        <end position="470"/>
    </location>
</feature>
<keyword evidence="10 17" id="KW-0408">Iron</keyword>
<dbReference type="PROSITE" id="PS01244">
    <property type="entry name" value="ACONITASE_2"/>
    <property type="match status" value="1"/>
</dbReference>
<feature type="domain" description="Aconitase A/isopropylmalate dehydratase small subunit swivel" evidence="19">
    <location>
        <begin position="589"/>
        <end position="649"/>
    </location>
</feature>
<name>A0A4T0IA22_WALIC</name>
<evidence type="ECO:0000256" key="2">
    <source>
        <dbReference type="ARBA" id="ARBA00004173"/>
    </source>
</evidence>
<evidence type="ECO:0000256" key="8">
    <source>
        <dbReference type="ARBA" id="ARBA00022723"/>
    </source>
</evidence>
<dbReference type="AlphaFoldDB" id="A0A4T0IA22"/>
<evidence type="ECO:0000313" key="20">
    <source>
        <dbReference type="EMBL" id="TIB14302.1"/>
    </source>
</evidence>
<dbReference type="GO" id="GO:0051539">
    <property type="term" value="F:4 iron, 4 sulfur cluster binding"/>
    <property type="evidence" value="ECO:0007669"/>
    <property type="project" value="UniProtKB-UniRule"/>
</dbReference>
<evidence type="ECO:0000256" key="3">
    <source>
        <dbReference type="ARBA" id="ARBA00005106"/>
    </source>
</evidence>
<dbReference type="Proteomes" id="UP000306954">
    <property type="component" value="Unassembled WGS sequence"/>
</dbReference>
<dbReference type="InterPro" id="IPR050067">
    <property type="entry name" value="IPM_dehydratase_rel_enz"/>
</dbReference>
<proteinExistence type="inferred from homology"/>
<comment type="function">
    <text evidence="1 17">Catalyzes the reversible hydration of cis-homoaconitate to (2R,3S)-homoisocitrate, a step in the alpha-aminoadipate pathway for lysine biosynthesis.</text>
</comment>
<evidence type="ECO:0000256" key="15">
    <source>
        <dbReference type="ARBA" id="ARBA00029338"/>
    </source>
</evidence>
<evidence type="ECO:0000256" key="6">
    <source>
        <dbReference type="ARBA" id="ARBA00021560"/>
    </source>
</evidence>
<comment type="caution">
    <text evidence="20">The sequence shown here is derived from an EMBL/GenBank/DDBJ whole genome shotgun (WGS) entry which is preliminary data.</text>
</comment>
<evidence type="ECO:0000256" key="9">
    <source>
        <dbReference type="ARBA" id="ARBA00022946"/>
    </source>
</evidence>
<keyword evidence="14 17" id="KW-0456">Lyase</keyword>
<dbReference type="Gene3D" id="3.30.499.10">
    <property type="entry name" value="Aconitase, domain 3"/>
    <property type="match status" value="2"/>
</dbReference>
<gene>
    <name evidence="20" type="ORF">E3P90_01301</name>
</gene>
<dbReference type="InterPro" id="IPR001030">
    <property type="entry name" value="Acoase/IPM_deHydtase_lsu_aba"/>
</dbReference>
<dbReference type="InterPro" id="IPR004418">
    <property type="entry name" value="Homoaconitase_mito"/>
</dbReference>
<dbReference type="GO" id="GO:0004409">
    <property type="term" value="F:homoaconitate hydratase activity"/>
    <property type="evidence" value="ECO:0007669"/>
    <property type="project" value="UniProtKB-UniRule"/>
</dbReference>
<dbReference type="PANTHER" id="PTHR43822:SF2">
    <property type="entry name" value="HOMOACONITASE, MITOCHONDRIAL"/>
    <property type="match status" value="1"/>
</dbReference>
<dbReference type="GO" id="GO:0046872">
    <property type="term" value="F:metal ion binding"/>
    <property type="evidence" value="ECO:0007669"/>
    <property type="project" value="UniProtKB-UniRule"/>
</dbReference>
<comment type="cofactor">
    <cofactor evidence="17">
        <name>[4Fe-4S] cluster</name>
        <dbReference type="ChEBI" id="CHEBI:49883"/>
    </cofactor>
    <text evidence="17">Binds 1 [4Fe-4S] cluster per subunit.</text>
</comment>
<accession>A0A4T0IA22</accession>
<dbReference type="GO" id="GO:0019878">
    <property type="term" value="P:lysine biosynthetic process via aminoadipic acid"/>
    <property type="evidence" value="ECO:0007669"/>
    <property type="project" value="UniProtKB-UniRule"/>
</dbReference>
<dbReference type="InterPro" id="IPR036008">
    <property type="entry name" value="Aconitase_4Fe-4S_dom"/>
</dbReference>
<dbReference type="InterPro" id="IPR018136">
    <property type="entry name" value="Aconitase_4Fe-4S_BS"/>
</dbReference>
<dbReference type="InterPro" id="IPR000573">
    <property type="entry name" value="AconitaseA/IPMdHydase_ssu_swvl"/>
</dbReference>
<dbReference type="InterPro" id="IPR015928">
    <property type="entry name" value="Aconitase/3IPM_dehydase_swvl"/>
</dbReference>
<comment type="subcellular location">
    <subcellularLocation>
        <location evidence="2 17">Mitochondrion</location>
    </subcellularLocation>
</comment>
<sequence length="805" mass="86635">MIGGFGRRFTNYGKHTHRLISTSPTPLQRQSLVEKIVSQYTTPTKPVRSGDYVMIKPQHIMTHDNTGPVISKFAAIGATSFSNPRQPVFTIDHDVQNKSDKNLEKYAKIEAFANKHGVDFYPAGRGIGHQILIEEGYAWPQSLVVASDSHSNMYGGVGCLGTPIVRTDAAAIWATQRTWWQVPPVVKVELKGSLQPGVSGKDVIVALCGTFNHDEVLNSVIEFVGDGVSMLSIDERLAIANMTTEWGALAGVFPVDEHTLAWYEAQAKKLDLGVFSALAPSAGHQPGSPHPRINSDRIRALAGNVLRADDDAQYAAHLSLQLDTLVPHVSGPNSVKVSTPLPVLQERSVKIDKAYLVSCTNSRASDIAAAAAVVRGRQVAEGVQFYIAAASSVVQKDSEMSGDWQTLLDAGARPLPAGCGPCIGLGVGLLEDGEVGISATNRNYKGRMGSPNALAYLASPAVVAASAINGHITGTGLHDNLHLSTSNKPEWSIENGGEKEESTTQNVNQNIPKEPLLPGFPAMFEGPLLFAPQDNLTTDGMYPGKYTYQDDITAAKQAEVVMENYDVSFAGVVKKLHERESSSRVNDNTSTHSGVVLASGFNFGTGSSREQAATALLNAGIPLVLGGSFGDVYRRNAINNGLIVVECPELIEDMTSKFTPDNQRGMGGRNGEQTVHTGWNVRVSTADGLIEVVDADRNVVKSYIAPRVGTAVQDIWTAGGLEGWTHTHTWTCQRWANRSVMLATGMLCSARESFLDGFLCEEVAHQLLLISRMLVEPREQLAREANGMGDDILIAFQVCEGSKEL</sequence>
<keyword evidence="9 17" id="KW-0809">Transit peptide</keyword>
<evidence type="ECO:0000256" key="16">
    <source>
        <dbReference type="ARBA" id="ARBA00032706"/>
    </source>
</evidence>
<dbReference type="GO" id="GO:0005739">
    <property type="term" value="C:mitochondrion"/>
    <property type="evidence" value="ECO:0007669"/>
    <property type="project" value="UniProtKB-SubCell"/>
</dbReference>
<evidence type="ECO:0000256" key="17">
    <source>
        <dbReference type="RuleBase" id="RU362038"/>
    </source>
</evidence>
<organism evidence="20 21">
    <name type="scientific">Wallemia ichthyophaga</name>
    <dbReference type="NCBI Taxonomy" id="245174"/>
    <lineage>
        <taxon>Eukaryota</taxon>
        <taxon>Fungi</taxon>
        <taxon>Dikarya</taxon>
        <taxon>Basidiomycota</taxon>
        <taxon>Wallemiomycotina</taxon>
        <taxon>Wallemiomycetes</taxon>
        <taxon>Wallemiales</taxon>
        <taxon>Wallemiaceae</taxon>
        <taxon>Wallemia</taxon>
    </lineage>
</organism>
<dbReference type="UniPathway" id="UPA00033">
    <property type="reaction ID" value="UER01027"/>
</dbReference>
<evidence type="ECO:0000256" key="12">
    <source>
        <dbReference type="ARBA" id="ARBA00023128"/>
    </source>
</evidence>
<comment type="catalytic activity">
    <reaction evidence="15 17">
        <text>(2R,3S)-homoisocitrate = cis-homoaconitate + H2O</text>
        <dbReference type="Rhea" id="RHEA:15485"/>
        <dbReference type="ChEBI" id="CHEBI:15377"/>
        <dbReference type="ChEBI" id="CHEBI:15404"/>
        <dbReference type="ChEBI" id="CHEBI:58174"/>
        <dbReference type="EC" id="4.2.1.36"/>
    </reaction>
</comment>
<dbReference type="EMBL" id="SPOF01000011">
    <property type="protein sequence ID" value="TIB14302.1"/>
    <property type="molecule type" value="Genomic_DNA"/>
</dbReference>
<keyword evidence="11 17" id="KW-0411">Iron-sulfur</keyword>
<dbReference type="EC" id="4.2.1.36" evidence="5 17"/>
<evidence type="ECO:0000256" key="7">
    <source>
        <dbReference type="ARBA" id="ARBA00022605"/>
    </source>
</evidence>
<protein>
    <recommendedName>
        <fullName evidence="6 17">Homoaconitase, mitochondrial</fullName>
        <ecNumber evidence="5 17">4.2.1.36</ecNumber>
    </recommendedName>
    <alternativeName>
        <fullName evidence="16 17">Homoaconitate hydratase</fullName>
    </alternativeName>
</protein>
<dbReference type="SUPFAM" id="SSF53732">
    <property type="entry name" value="Aconitase iron-sulfur domain"/>
    <property type="match status" value="1"/>
</dbReference>